<dbReference type="AlphaFoldDB" id="A0A4Y2HEQ6"/>
<comment type="caution">
    <text evidence="1">The sequence shown here is derived from an EMBL/GenBank/DDBJ whole genome shotgun (WGS) entry which is preliminary data.</text>
</comment>
<organism evidence="1 2">
    <name type="scientific">Araneus ventricosus</name>
    <name type="common">Orbweaver spider</name>
    <name type="synonym">Epeira ventricosa</name>
    <dbReference type="NCBI Taxonomy" id="182803"/>
    <lineage>
        <taxon>Eukaryota</taxon>
        <taxon>Metazoa</taxon>
        <taxon>Ecdysozoa</taxon>
        <taxon>Arthropoda</taxon>
        <taxon>Chelicerata</taxon>
        <taxon>Arachnida</taxon>
        <taxon>Araneae</taxon>
        <taxon>Araneomorphae</taxon>
        <taxon>Entelegynae</taxon>
        <taxon>Araneoidea</taxon>
        <taxon>Araneidae</taxon>
        <taxon>Araneus</taxon>
    </lineage>
</organism>
<evidence type="ECO:0000313" key="2">
    <source>
        <dbReference type="Proteomes" id="UP000499080"/>
    </source>
</evidence>
<gene>
    <name evidence="1" type="ORF">AVEN_275779_1</name>
</gene>
<dbReference type="Proteomes" id="UP000499080">
    <property type="component" value="Unassembled WGS sequence"/>
</dbReference>
<proteinExistence type="predicted"/>
<dbReference type="EMBL" id="BGPR01001887">
    <property type="protein sequence ID" value="GBM63755.1"/>
    <property type="molecule type" value="Genomic_DNA"/>
</dbReference>
<accession>A0A4Y2HEQ6</accession>
<reference evidence="1 2" key="1">
    <citation type="journal article" date="2019" name="Sci. Rep.">
        <title>Orb-weaving spider Araneus ventricosus genome elucidates the spidroin gene catalogue.</title>
        <authorList>
            <person name="Kono N."/>
            <person name="Nakamura H."/>
            <person name="Ohtoshi R."/>
            <person name="Moran D.A.P."/>
            <person name="Shinohara A."/>
            <person name="Yoshida Y."/>
            <person name="Fujiwara M."/>
            <person name="Mori M."/>
            <person name="Tomita M."/>
            <person name="Arakawa K."/>
        </authorList>
    </citation>
    <scope>NUCLEOTIDE SEQUENCE [LARGE SCALE GENOMIC DNA]</scope>
</reference>
<evidence type="ECO:0000313" key="1">
    <source>
        <dbReference type="EMBL" id="GBM63755.1"/>
    </source>
</evidence>
<protein>
    <submittedName>
        <fullName evidence="1">Uncharacterized protein</fullName>
    </submittedName>
</protein>
<keyword evidence="2" id="KW-1185">Reference proteome</keyword>
<name>A0A4Y2HEQ6_ARAVE</name>
<sequence length="205" mass="23570">MIDVAKLKLLRGLQKDFRAKAIYLRRLMFLQSCFDVVFHLTIRILDFYGSNGMVPLILRAHLRYEQWRSEGKWRTGHYIIFSPLPIVTKLLCMKDILLPSLLSPSTSTDLASYRTPGLDPKVTARFEQNSIFQISILGNSCHKIHKPNWSVLPSTFLWMPPKCGAFCAQPLLTVKQGCHISLFDTNFRKFCLLSKLLVLDVLIRS</sequence>